<evidence type="ECO:0000256" key="1">
    <source>
        <dbReference type="ARBA" id="ARBA00001946"/>
    </source>
</evidence>
<dbReference type="Pfam" id="PF00990">
    <property type="entry name" value="GGDEF"/>
    <property type="match status" value="1"/>
</dbReference>
<dbReference type="InterPro" id="IPR029787">
    <property type="entry name" value="Nucleotide_cyclase"/>
</dbReference>
<protein>
    <submittedName>
        <fullName evidence="5">Diguanylate cyclase</fullName>
    </submittedName>
</protein>
<dbReference type="NCBIfam" id="TIGR00229">
    <property type="entry name" value="sensory_box"/>
    <property type="match status" value="1"/>
</dbReference>
<dbReference type="GO" id="GO:0003824">
    <property type="term" value="F:catalytic activity"/>
    <property type="evidence" value="ECO:0007669"/>
    <property type="project" value="UniProtKB-ARBA"/>
</dbReference>
<evidence type="ECO:0000313" key="6">
    <source>
        <dbReference type="Proteomes" id="UP000474778"/>
    </source>
</evidence>
<dbReference type="CDD" id="cd01949">
    <property type="entry name" value="GGDEF"/>
    <property type="match status" value="1"/>
</dbReference>
<dbReference type="InterPro" id="IPR052155">
    <property type="entry name" value="Biofilm_reg_signaling"/>
</dbReference>
<evidence type="ECO:0000313" key="5">
    <source>
        <dbReference type="EMBL" id="MXR67363.1"/>
    </source>
</evidence>
<dbReference type="CDD" id="cd00130">
    <property type="entry name" value="PAS"/>
    <property type="match status" value="1"/>
</dbReference>
<evidence type="ECO:0000259" key="2">
    <source>
        <dbReference type="PROSITE" id="PS50112"/>
    </source>
</evidence>
<dbReference type="Pfam" id="PF08448">
    <property type="entry name" value="PAS_4"/>
    <property type="match status" value="1"/>
</dbReference>
<name>A0A6L7HTA2_9GAMM</name>
<dbReference type="EMBL" id="WRPA01000001">
    <property type="protein sequence ID" value="MXR67363.1"/>
    <property type="molecule type" value="Genomic_DNA"/>
</dbReference>
<feature type="domain" description="PAC" evidence="3">
    <location>
        <begin position="92"/>
        <end position="144"/>
    </location>
</feature>
<reference evidence="5 6" key="1">
    <citation type="submission" date="2019-12" db="EMBL/GenBank/DDBJ databases">
        <title>Shewanella insulae sp. nov., isolated from a tidal flat.</title>
        <authorList>
            <person name="Yoon J.-H."/>
        </authorList>
    </citation>
    <scope>NUCLEOTIDE SEQUENCE [LARGE SCALE GENOMIC DNA]</scope>
    <source>
        <strain evidence="5 6">JBTF-M18</strain>
    </source>
</reference>
<evidence type="ECO:0000259" key="4">
    <source>
        <dbReference type="PROSITE" id="PS50887"/>
    </source>
</evidence>
<dbReference type="PANTHER" id="PTHR44757">
    <property type="entry name" value="DIGUANYLATE CYCLASE DGCP"/>
    <property type="match status" value="1"/>
</dbReference>
<evidence type="ECO:0000259" key="3">
    <source>
        <dbReference type="PROSITE" id="PS50113"/>
    </source>
</evidence>
<dbReference type="NCBIfam" id="TIGR00254">
    <property type="entry name" value="GGDEF"/>
    <property type="match status" value="1"/>
</dbReference>
<dbReference type="InterPro" id="IPR000014">
    <property type="entry name" value="PAS"/>
</dbReference>
<dbReference type="SUPFAM" id="SSF55073">
    <property type="entry name" value="Nucleotide cyclase"/>
    <property type="match status" value="1"/>
</dbReference>
<feature type="domain" description="PAS" evidence="2">
    <location>
        <begin position="19"/>
        <end position="89"/>
    </location>
</feature>
<dbReference type="InterPro" id="IPR043128">
    <property type="entry name" value="Rev_trsase/Diguanyl_cyclase"/>
</dbReference>
<dbReference type="InterPro" id="IPR000160">
    <property type="entry name" value="GGDEF_dom"/>
</dbReference>
<dbReference type="SMART" id="SM00267">
    <property type="entry name" value="GGDEF"/>
    <property type="match status" value="1"/>
</dbReference>
<dbReference type="InterPro" id="IPR000700">
    <property type="entry name" value="PAS-assoc_C"/>
</dbReference>
<sequence>MPYDAPNLHPDLLQCLASDSYLLQLTLDTLPVPIFYKDKEGVYLGCNKAFESFIKLTREELIGKSVYEIFDEELAEVYQRADQALFDNPGVQIYEKQIKTREGDSVFVRFHKTSFNDNQGRVAGLIGVIFDITELKAMEEQLTHHAIYDDLTQFYNRREGIVIGERLHHACCQQQGELGVILIDVDYFKLINDTYGHMTGDDALRHIAAILKQAQDQEDIVMRWGGEEFVVLVSRPFGTAQDFDNYLYEHAQTYCEAIRQHRFQAGDDALQITFSCGLSAFEPSKSLTQMLHDADAALYRAKDAGRDNVSW</sequence>
<feature type="domain" description="GGDEF" evidence="4">
    <location>
        <begin position="176"/>
        <end position="311"/>
    </location>
</feature>
<dbReference type="InterPro" id="IPR013656">
    <property type="entry name" value="PAS_4"/>
</dbReference>
<organism evidence="5 6">
    <name type="scientific">Shewanella insulae</name>
    <dbReference type="NCBI Taxonomy" id="2681496"/>
    <lineage>
        <taxon>Bacteria</taxon>
        <taxon>Pseudomonadati</taxon>
        <taxon>Pseudomonadota</taxon>
        <taxon>Gammaproteobacteria</taxon>
        <taxon>Alteromonadales</taxon>
        <taxon>Shewanellaceae</taxon>
        <taxon>Shewanella</taxon>
    </lineage>
</organism>
<proteinExistence type="predicted"/>
<dbReference type="AlphaFoldDB" id="A0A6L7HTA2"/>
<comment type="cofactor">
    <cofactor evidence="1">
        <name>Mg(2+)</name>
        <dbReference type="ChEBI" id="CHEBI:18420"/>
    </cofactor>
</comment>
<dbReference type="Gene3D" id="3.30.450.20">
    <property type="entry name" value="PAS domain"/>
    <property type="match status" value="1"/>
</dbReference>
<dbReference type="Gene3D" id="3.30.70.270">
    <property type="match status" value="1"/>
</dbReference>
<accession>A0A6L7HTA2</accession>
<dbReference type="PROSITE" id="PS50112">
    <property type="entry name" value="PAS"/>
    <property type="match status" value="1"/>
</dbReference>
<dbReference type="PROSITE" id="PS50887">
    <property type="entry name" value="GGDEF"/>
    <property type="match status" value="1"/>
</dbReference>
<dbReference type="PROSITE" id="PS50113">
    <property type="entry name" value="PAC"/>
    <property type="match status" value="1"/>
</dbReference>
<dbReference type="PANTHER" id="PTHR44757:SF2">
    <property type="entry name" value="BIOFILM ARCHITECTURE MAINTENANCE PROTEIN MBAA"/>
    <property type="match status" value="1"/>
</dbReference>
<gene>
    <name evidence="5" type="ORF">GNT65_01505</name>
</gene>
<keyword evidence="6" id="KW-1185">Reference proteome</keyword>
<dbReference type="FunFam" id="3.30.70.270:FF:000001">
    <property type="entry name" value="Diguanylate cyclase domain protein"/>
    <property type="match status" value="1"/>
</dbReference>
<dbReference type="SUPFAM" id="SSF55785">
    <property type="entry name" value="PYP-like sensor domain (PAS domain)"/>
    <property type="match status" value="1"/>
</dbReference>
<dbReference type="SMART" id="SM00091">
    <property type="entry name" value="PAS"/>
    <property type="match status" value="1"/>
</dbReference>
<dbReference type="InterPro" id="IPR035965">
    <property type="entry name" value="PAS-like_dom_sf"/>
</dbReference>
<comment type="caution">
    <text evidence="5">The sequence shown here is derived from an EMBL/GenBank/DDBJ whole genome shotgun (WGS) entry which is preliminary data.</text>
</comment>
<dbReference type="Proteomes" id="UP000474778">
    <property type="component" value="Unassembled WGS sequence"/>
</dbReference>